<name>A0A4R7EYI8_9FLAO</name>
<keyword evidence="3" id="KW-1185">Reference proteome</keyword>
<feature type="transmembrane region" description="Helical" evidence="1">
    <location>
        <begin position="253"/>
        <end position="278"/>
    </location>
</feature>
<dbReference type="AlphaFoldDB" id="A0A4R7EYI8"/>
<accession>A0A4R7EYI8</accession>
<keyword evidence="1" id="KW-1133">Transmembrane helix</keyword>
<dbReference type="OrthoDB" id="1149172at2"/>
<proteinExistence type="predicted"/>
<protein>
    <recommendedName>
        <fullName evidence="4">Glycerophosphoryl diester phosphodiesterase family protein</fullName>
    </recommendedName>
</protein>
<evidence type="ECO:0000256" key="1">
    <source>
        <dbReference type="SAM" id="Phobius"/>
    </source>
</evidence>
<reference evidence="2 3" key="1">
    <citation type="submission" date="2019-03" db="EMBL/GenBank/DDBJ databases">
        <title>Genomic Encyclopedia of Archaeal and Bacterial Type Strains, Phase II (KMG-II): from individual species to whole genera.</title>
        <authorList>
            <person name="Goeker M."/>
        </authorList>
    </citation>
    <scope>NUCLEOTIDE SEQUENCE [LARGE SCALE GENOMIC DNA]</scope>
    <source>
        <strain evidence="2 3">DSM 28213</strain>
    </source>
</reference>
<feature type="transmembrane region" description="Helical" evidence="1">
    <location>
        <begin position="130"/>
        <end position="158"/>
    </location>
</feature>
<comment type="caution">
    <text evidence="2">The sequence shown here is derived from an EMBL/GenBank/DDBJ whole genome shotgun (WGS) entry which is preliminary data.</text>
</comment>
<keyword evidence="1" id="KW-0812">Transmembrane</keyword>
<keyword evidence="1" id="KW-0472">Membrane</keyword>
<evidence type="ECO:0000313" key="2">
    <source>
        <dbReference type="EMBL" id="TDS56892.1"/>
    </source>
</evidence>
<feature type="transmembrane region" description="Helical" evidence="1">
    <location>
        <begin position="205"/>
        <end position="233"/>
    </location>
</feature>
<feature type="transmembrane region" description="Helical" evidence="1">
    <location>
        <begin position="164"/>
        <end position="184"/>
    </location>
</feature>
<dbReference type="Proteomes" id="UP000295215">
    <property type="component" value="Unassembled WGS sequence"/>
</dbReference>
<evidence type="ECO:0000313" key="3">
    <source>
        <dbReference type="Proteomes" id="UP000295215"/>
    </source>
</evidence>
<evidence type="ECO:0008006" key="4">
    <source>
        <dbReference type="Google" id="ProtNLM"/>
    </source>
</evidence>
<sequence length="308" mass="34980">MFTLFKKRTFSDYISDTFTFLKLERKPFFKNFLSLCGPLLLGLVVCVYFLTDIFFHAIQSSNNDAIDDFITSNVLLGVLLGLITFVLFIIISVISYAYPVFYLKRMSEKKEDYQTLPPLKLLIKKSFGRLFVFGLGTLFLITPLILIAFSISAVLIFLLVGIPLLIILFPATASWISVAFFEYTTNNTGFFAAYSVSFNIIKQNFWVIIGNTFVFQLIIQIITSVFTLFPQMFFYGGLLTSTSSTADLEQTLAFKLFVIAIMVISIIVSVIINVVLLINQGLIYYSAREHKENNQSHFDIESIGMHND</sequence>
<dbReference type="EMBL" id="SOAG01000018">
    <property type="protein sequence ID" value="TDS56892.1"/>
    <property type="molecule type" value="Genomic_DNA"/>
</dbReference>
<feature type="transmembrane region" description="Helical" evidence="1">
    <location>
        <begin position="32"/>
        <end position="55"/>
    </location>
</feature>
<dbReference type="RefSeq" id="WP_133712936.1">
    <property type="nucleotide sequence ID" value="NZ_SOAG01000018.1"/>
</dbReference>
<gene>
    <name evidence="2" type="ORF">C8P70_11841</name>
</gene>
<organism evidence="2 3">
    <name type="scientific">Myroides indicus</name>
    <dbReference type="NCBI Taxonomy" id="1323422"/>
    <lineage>
        <taxon>Bacteria</taxon>
        <taxon>Pseudomonadati</taxon>
        <taxon>Bacteroidota</taxon>
        <taxon>Flavobacteriia</taxon>
        <taxon>Flavobacteriales</taxon>
        <taxon>Flavobacteriaceae</taxon>
        <taxon>Myroides</taxon>
    </lineage>
</organism>
<feature type="transmembrane region" description="Helical" evidence="1">
    <location>
        <begin position="75"/>
        <end position="101"/>
    </location>
</feature>